<dbReference type="PANTHER" id="PTHR12315">
    <property type="entry name" value="BICOID-INTERACTING PROTEIN RELATED"/>
    <property type="match status" value="1"/>
</dbReference>
<evidence type="ECO:0000259" key="7">
    <source>
        <dbReference type="PROSITE" id="PS51515"/>
    </source>
</evidence>
<dbReference type="GO" id="GO:0008173">
    <property type="term" value="F:RNA methyltransferase activity"/>
    <property type="evidence" value="ECO:0007669"/>
    <property type="project" value="UniProtKB-UniRule"/>
</dbReference>
<gene>
    <name evidence="8" type="ORF">RN001_007865</name>
</gene>
<keyword evidence="9" id="KW-1185">Reference proteome</keyword>
<evidence type="ECO:0000256" key="2">
    <source>
        <dbReference type="ARBA" id="ARBA00022603"/>
    </source>
</evidence>
<dbReference type="EMBL" id="JARPUR010000003">
    <property type="protein sequence ID" value="KAK4879719.1"/>
    <property type="molecule type" value="Genomic_DNA"/>
</dbReference>
<sequence>MATNCDNDLNFRGGNPGAVQYGNFINYYQFHSPKDRIDSLPTDVWIKHDPFVVLDVGCNAGDLTIALYDFISSNISKNCYILGIDIDPVLVQRANENNINSNIKFICLDFMNIKDRNCVVSNYLESVSATRFSACFCFSITMWIHLNHGDIGLKNFLKDVCVISDMVIIEPQPWKCYKSAVKRMKSYNYEFLQYNNLKIRNKVEEEIENIFMQINGVSKVKETGNSSWGRKISVFKVSQ</sequence>
<dbReference type="GO" id="GO:0008171">
    <property type="term" value="F:O-methyltransferase activity"/>
    <property type="evidence" value="ECO:0007669"/>
    <property type="project" value="UniProtKB-UniRule"/>
</dbReference>
<evidence type="ECO:0000256" key="5">
    <source>
        <dbReference type="PROSITE-ProRule" id="PRU00848"/>
    </source>
</evidence>
<evidence type="ECO:0000256" key="4">
    <source>
        <dbReference type="ARBA" id="ARBA00022691"/>
    </source>
</evidence>
<evidence type="ECO:0000256" key="3">
    <source>
        <dbReference type="ARBA" id="ARBA00022679"/>
    </source>
</evidence>
<dbReference type="GO" id="GO:0032259">
    <property type="term" value="P:methylation"/>
    <property type="evidence" value="ECO:0007669"/>
    <property type="project" value="UniProtKB-KW"/>
</dbReference>
<dbReference type="SUPFAM" id="SSF53335">
    <property type="entry name" value="S-adenosyl-L-methionine-dependent methyltransferases"/>
    <property type="match status" value="1"/>
</dbReference>
<dbReference type="CDD" id="cd02440">
    <property type="entry name" value="AdoMet_MTases"/>
    <property type="match status" value="1"/>
</dbReference>
<dbReference type="PANTHER" id="PTHR12315:SF1">
    <property type="entry name" value="RNA 5'-MONOPHOSPHATE METHYLTRANSFERASE"/>
    <property type="match status" value="1"/>
</dbReference>
<organism evidence="8 9">
    <name type="scientific">Aquatica leii</name>
    <dbReference type="NCBI Taxonomy" id="1421715"/>
    <lineage>
        <taxon>Eukaryota</taxon>
        <taxon>Metazoa</taxon>
        <taxon>Ecdysozoa</taxon>
        <taxon>Arthropoda</taxon>
        <taxon>Hexapoda</taxon>
        <taxon>Insecta</taxon>
        <taxon>Pterygota</taxon>
        <taxon>Neoptera</taxon>
        <taxon>Endopterygota</taxon>
        <taxon>Coleoptera</taxon>
        <taxon>Polyphaga</taxon>
        <taxon>Elateriformia</taxon>
        <taxon>Elateroidea</taxon>
        <taxon>Lampyridae</taxon>
        <taxon>Luciolinae</taxon>
        <taxon>Aquatica</taxon>
    </lineage>
</organism>
<dbReference type="GO" id="GO:2000632">
    <property type="term" value="P:negative regulation of pre-miRNA processing"/>
    <property type="evidence" value="ECO:0007669"/>
    <property type="project" value="TreeGrafter"/>
</dbReference>
<dbReference type="GO" id="GO:0005737">
    <property type="term" value="C:cytoplasm"/>
    <property type="evidence" value="ECO:0007669"/>
    <property type="project" value="TreeGrafter"/>
</dbReference>
<protein>
    <recommendedName>
        <fullName evidence="6">RNA methyltransferase</fullName>
        <ecNumber evidence="6">2.1.1.-</ecNumber>
    </recommendedName>
</protein>
<dbReference type="InterPro" id="IPR039772">
    <property type="entry name" value="Bin3-like"/>
</dbReference>
<dbReference type="InterPro" id="IPR025714">
    <property type="entry name" value="Methyltranfer_dom"/>
</dbReference>
<reference evidence="9" key="1">
    <citation type="submission" date="2023-01" db="EMBL/GenBank/DDBJ databases">
        <title>Key to firefly adult light organ development and bioluminescence: homeobox transcription factors regulate luciferase expression and transportation to peroxisome.</title>
        <authorList>
            <person name="Fu X."/>
        </authorList>
    </citation>
    <scope>NUCLEOTIDE SEQUENCE [LARGE SCALE GENOMIC DNA]</scope>
</reference>
<feature type="domain" description="Bin3-type SAM" evidence="7">
    <location>
        <begin position="1"/>
        <end position="239"/>
    </location>
</feature>
<name>A0AAN7SH06_9COLE</name>
<dbReference type="AlphaFoldDB" id="A0AAN7SH06"/>
<evidence type="ECO:0000256" key="6">
    <source>
        <dbReference type="RuleBase" id="RU367087"/>
    </source>
</evidence>
<keyword evidence="2 6" id="KW-0489">Methyltransferase</keyword>
<evidence type="ECO:0000313" key="9">
    <source>
        <dbReference type="Proteomes" id="UP001353858"/>
    </source>
</evidence>
<keyword evidence="3 6" id="KW-0808">Transferase</keyword>
<dbReference type="EC" id="2.1.1.-" evidence="6"/>
<dbReference type="PROSITE" id="PS51515">
    <property type="entry name" value="BIN3_SAM"/>
    <property type="match status" value="1"/>
</dbReference>
<comment type="similarity">
    <text evidence="1 6">Belongs to the methyltransferase superfamily.</text>
</comment>
<comment type="caution">
    <text evidence="8">The sequence shown here is derived from an EMBL/GenBank/DDBJ whole genome shotgun (WGS) entry which is preliminary data.</text>
</comment>
<dbReference type="Gene3D" id="3.40.50.150">
    <property type="entry name" value="Vaccinia Virus protein VP39"/>
    <property type="match status" value="1"/>
</dbReference>
<accession>A0AAN7SH06</accession>
<dbReference type="Proteomes" id="UP001353858">
    <property type="component" value="Unassembled WGS sequence"/>
</dbReference>
<evidence type="ECO:0000313" key="8">
    <source>
        <dbReference type="EMBL" id="KAK4879719.1"/>
    </source>
</evidence>
<keyword evidence="4 5" id="KW-0949">S-adenosyl-L-methionine</keyword>
<dbReference type="InterPro" id="IPR029063">
    <property type="entry name" value="SAM-dependent_MTases_sf"/>
</dbReference>
<dbReference type="InterPro" id="IPR024160">
    <property type="entry name" value="BIN3_SAM-bd_dom"/>
</dbReference>
<dbReference type="Pfam" id="PF06859">
    <property type="entry name" value="Bin3"/>
    <property type="match status" value="1"/>
</dbReference>
<evidence type="ECO:0000256" key="1">
    <source>
        <dbReference type="ARBA" id="ARBA00008361"/>
    </source>
</evidence>
<proteinExistence type="inferred from homology"/>
<dbReference type="Pfam" id="PF13847">
    <property type="entry name" value="Methyltransf_31"/>
    <property type="match status" value="1"/>
</dbReference>
<dbReference type="InterPro" id="IPR010675">
    <property type="entry name" value="Bin3_C"/>
</dbReference>